<sequence>MSKRLAIITILFFSMSLFPACSNTSIQTTEPWKVGLIVPDTISDQVWGTKGYKGLLTIQSTYNVVRFFEEGIRSKEGVITTIREFQSNGVTLVFGHDSSYSSIFNEIAEDFPTIHFVSFNGNATESNTTSLNFESYAMGYFGGMTAAYGSDTGHLGVIGAYDWQPEIKGFVDGAKFQNKDSVVHVKYINDWDDKDKAIVALDNLMRENVDVVYPAGDGYNVTVIEQLKDQGLYAIGFVSDQWDLGENTVLTSTVQNVETLYKEAAKLYSQENLPAGNLFFDFQEDAIMLGKFSPLIDEDFQNQLNVYIQKYVETGKLPEEE</sequence>
<dbReference type="STRING" id="1150625.Q75_04565"/>
<evidence type="ECO:0000256" key="5">
    <source>
        <dbReference type="ARBA" id="ARBA00023136"/>
    </source>
</evidence>
<comment type="similarity">
    <text evidence="2">Belongs to the BMP lipoprotein family.</text>
</comment>
<dbReference type="OrthoDB" id="2556857at2"/>
<keyword evidence="4 7" id="KW-0732">Signal</keyword>
<evidence type="ECO:0000313" key="10">
    <source>
        <dbReference type="Proteomes" id="UP000074108"/>
    </source>
</evidence>
<dbReference type="GO" id="GO:0005886">
    <property type="term" value="C:plasma membrane"/>
    <property type="evidence" value="ECO:0007669"/>
    <property type="project" value="UniProtKB-SubCell"/>
</dbReference>
<protein>
    <submittedName>
        <fullName evidence="9">Transcriptional regulator</fullName>
    </submittedName>
</protein>
<organism evidence="9 10">
    <name type="scientific">Bacillus coahuilensis p1.1.43</name>
    <dbReference type="NCBI Taxonomy" id="1150625"/>
    <lineage>
        <taxon>Bacteria</taxon>
        <taxon>Bacillati</taxon>
        <taxon>Bacillota</taxon>
        <taxon>Bacilli</taxon>
        <taxon>Bacillales</taxon>
        <taxon>Bacillaceae</taxon>
        <taxon>Bacillus</taxon>
    </lineage>
</organism>
<dbReference type="Proteomes" id="UP000074108">
    <property type="component" value="Unassembled WGS sequence"/>
</dbReference>
<evidence type="ECO:0000313" key="9">
    <source>
        <dbReference type="EMBL" id="KUP07509.1"/>
    </source>
</evidence>
<feature type="domain" description="ABC transporter substrate-binding protein PnrA-like" evidence="8">
    <location>
        <begin position="33"/>
        <end position="320"/>
    </location>
</feature>
<dbReference type="PANTHER" id="PTHR34296">
    <property type="entry name" value="TRANSCRIPTIONAL ACTIVATOR PROTEIN MED"/>
    <property type="match status" value="1"/>
</dbReference>
<evidence type="ECO:0000259" key="8">
    <source>
        <dbReference type="Pfam" id="PF02608"/>
    </source>
</evidence>
<evidence type="ECO:0000256" key="7">
    <source>
        <dbReference type="SAM" id="SignalP"/>
    </source>
</evidence>
<keyword evidence="6" id="KW-0449">Lipoprotein</keyword>
<evidence type="ECO:0000256" key="2">
    <source>
        <dbReference type="ARBA" id="ARBA00008610"/>
    </source>
</evidence>
<dbReference type="RefSeq" id="WP_059350552.1">
    <property type="nucleotide sequence ID" value="NZ_LDYG01000021.1"/>
</dbReference>
<evidence type="ECO:0000256" key="6">
    <source>
        <dbReference type="ARBA" id="ARBA00023288"/>
    </source>
</evidence>
<dbReference type="PATRIC" id="fig|1150625.3.peg.956"/>
<evidence type="ECO:0000256" key="3">
    <source>
        <dbReference type="ARBA" id="ARBA00022475"/>
    </source>
</evidence>
<dbReference type="InterPro" id="IPR003760">
    <property type="entry name" value="PnrA-like"/>
</dbReference>
<dbReference type="EMBL" id="LDYG01000021">
    <property type="protein sequence ID" value="KUP07509.1"/>
    <property type="molecule type" value="Genomic_DNA"/>
</dbReference>
<dbReference type="InterPro" id="IPR028082">
    <property type="entry name" value="Peripla_BP_I"/>
</dbReference>
<proteinExistence type="inferred from homology"/>
<dbReference type="InterPro" id="IPR050957">
    <property type="entry name" value="BMP_lipoprotein"/>
</dbReference>
<accession>A0A147K9Z4</accession>
<comment type="caution">
    <text evidence="9">The sequence shown here is derived from an EMBL/GenBank/DDBJ whole genome shotgun (WGS) entry which is preliminary data.</text>
</comment>
<keyword evidence="10" id="KW-1185">Reference proteome</keyword>
<dbReference type="AlphaFoldDB" id="A0A147K9Z4"/>
<reference evidence="9 10" key="1">
    <citation type="journal article" date="2016" name="Front. Microbiol.">
        <title>Microevolution Analysis of Bacillus coahuilensis Unveils Differences in Phosphorus Acquisition Strategies and Their Regulation.</title>
        <authorList>
            <person name="Gomez-Lunar Z."/>
            <person name="Hernandez-Gonzalez I."/>
            <person name="Rodriguez-Torres M.D."/>
            <person name="Souza V."/>
            <person name="Olmedo-Alvarez G."/>
        </authorList>
    </citation>
    <scope>NUCLEOTIDE SEQUENCE [LARGE SCALE GENOMIC DNA]</scope>
    <source>
        <strain evidence="10">p1.1.43</strain>
    </source>
</reference>
<dbReference type="Gene3D" id="3.40.50.2300">
    <property type="match status" value="2"/>
</dbReference>
<dbReference type="PANTHER" id="PTHR34296:SF2">
    <property type="entry name" value="ABC TRANSPORTER GUANOSINE-BINDING PROTEIN NUPN"/>
    <property type="match status" value="1"/>
</dbReference>
<gene>
    <name evidence="9" type="ORF">Q75_04565</name>
</gene>
<evidence type="ECO:0000256" key="1">
    <source>
        <dbReference type="ARBA" id="ARBA00004193"/>
    </source>
</evidence>
<dbReference type="Pfam" id="PF02608">
    <property type="entry name" value="Bmp"/>
    <property type="match status" value="1"/>
</dbReference>
<name>A0A147K9Z4_9BACI</name>
<feature type="chain" id="PRO_5038987680" evidence="7">
    <location>
        <begin position="20"/>
        <end position="321"/>
    </location>
</feature>
<feature type="signal peptide" evidence="7">
    <location>
        <begin position="1"/>
        <end position="19"/>
    </location>
</feature>
<keyword evidence="5" id="KW-0472">Membrane</keyword>
<keyword evidence="3" id="KW-1003">Cell membrane</keyword>
<evidence type="ECO:0000256" key="4">
    <source>
        <dbReference type="ARBA" id="ARBA00022729"/>
    </source>
</evidence>
<dbReference type="SUPFAM" id="SSF53822">
    <property type="entry name" value="Periplasmic binding protein-like I"/>
    <property type="match status" value="1"/>
</dbReference>
<comment type="subcellular location">
    <subcellularLocation>
        <location evidence="1">Cell membrane</location>
        <topology evidence="1">Lipid-anchor</topology>
    </subcellularLocation>
</comment>